<protein>
    <recommendedName>
        <fullName evidence="2">Alpha-D-phosphohexomutase alpha/beta/alpha domain-containing protein</fullName>
    </recommendedName>
</protein>
<dbReference type="AlphaFoldDB" id="A0A0F9RKG3"/>
<accession>A0A0F9RKG3</accession>
<dbReference type="EMBL" id="LAZR01002801">
    <property type="protein sequence ID" value="KKN25456.1"/>
    <property type="molecule type" value="Genomic_DNA"/>
</dbReference>
<dbReference type="SUPFAM" id="SSF53738">
    <property type="entry name" value="Phosphoglucomutase, first 3 domains"/>
    <property type="match status" value="1"/>
</dbReference>
<comment type="caution">
    <text evidence="1">The sequence shown here is derived from an EMBL/GenBank/DDBJ whole genome shotgun (WGS) entry which is preliminary data.</text>
</comment>
<evidence type="ECO:0000313" key="1">
    <source>
        <dbReference type="EMBL" id="KKN25456.1"/>
    </source>
</evidence>
<reference evidence="1" key="1">
    <citation type="journal article" date="2015" name="Nature">
        <title>Complex archaea that bridge the gap between prokaryotes and eukaryotes.</title>
        <authorList>
            <person name="Spang A."/>
            <person name="Saw J.H."/>
            <person name="Jorgensen S.L."/>
            <person name="Zaremba-Niedzwiedzka K."/>
            <person name="Martijn J."/>
            <person name="Lind A.E."/>
            <person name="van Eijk R."/>
            <person name="Schleper C."/>
            <person name="Guy L."/>
            <person name="Ettema T.J."/>
        </authorList>
    </citation>
    <scope>NUCLEOTIDE SEQUENCE</scope>
</reference>
<organism evidence="1">
    <name type="scientific">marine sediment metagenome</name>
    <dbReference type="NCBI Taxonomy" id="412755"/>
    <lineage>
        <taxon>unclassified sequences</taxon>
        <taxon>metagenomes</taxon>
        <taxon>ecological metagenomes</taxon>
    </lineage>
</organism>
<evidence type="ECO:0008006" key="2">
    <source>
        <dbReference type="Google" id="ProtNLM"/>
    </source>
</evidence>
<dbReference type="GO" id="GO:0016868">
    <property type="term" value="F:intramolecular phosphotransferase activity"/>
    <property type="evidence" value="ECO:0007669"/>
    <property type="project" value="InterPro"/>
</dbReference>
<dbReference type="GO" id="GO:0005975">
    <property type="term" value="P:carbohydrate metabolic process"/>
    <property type="evidence" value="ECO:0007669"/>
    <property type="project" value="InterPro"/>
</dbReference>
<gene>
    <name evidence="1" type="ORF">LCGC14_0884500</name>
</gene>
<sequence>VKEFIEDAGFPIKKVENNPGEISRQIREERACFAAADTLKFYFTEFAPFSDGNFILLKILEIMTAQKDLLSSLTKGFPKGTKINKTIPIAPDLLDNVHNRLREATEEKGYKYHDVINELKVIENDGYALIKVALHRNAILLSAESKDKTHAQKLINDLEEMISKL</sequence>
<proteinExistence type="predicted"/>
<dbReference type="InterPro" id="IPR016055">
    <property type="entry name" value="A-D-PHexomutase_a/b/a-I/II/III"/>
</dbReference>
<name>A0A0F9RKG3_9ZZZZ</name>
<dbReference type="Gene3D" id="3.40.120.10">
    <property type="entry name" value="Alpha-D-Glucose-1,6-Bisphosphate, subunit A, domain 3"/>
    <property type="match status" value="1"/>
</dbReference>
<feature type="non-terminal residue" evidence="1">
    <location>
        <position position="1"/>
    </location>
</feature>